<evidence type="ECO:0000313" key="4">
    <source>
        <dbReference type="Proteomes" id="UP000007305"/>
    </source>
</evidence>
<feature type="transmembrane region" description="Helical" evidence="2">
    <location>
        <begin position="92"/>
        <end position="109"/>
    </location>
</feature>
<feature type="region of interest" description="Disordered" evidence="1">
    <location>
        <begin position="280"/>
        <end position="367"/>
    </location>
</feature>
<dbReference type="EnsemblPlants" id="Zm00001eb171760_T001">
    <property type="protein sequence ID" value="Zm00001eb171760_P001"/>
    <property type="gene ID" value="Zm00001eb171760"/>
</dbReference>
<feature type="transmembrane region" description="Helical" evidence="2">
    <location>
        <begin position="21"/>
        <end position="37"/>
    </location>
</feature>
<feature type="transmembrane region" description="Helical" evidence="2">
    <location>
        <begin position="115"/>
        <end position="135"/>
    </location>
</feature>
<feature type="transmembrane region" description="Helical" evidence="2">
    <location>
        <begin position="43"/>
        <end position="63"/>
    </location>
</feature>
<organism evidence="3 4">
    <name type="scientific">Zea mays</name>
    <name type="common">Maize</name>
    <dbReference type="NCBI Taxonomy" id="4577"/>
    <lineage>
        <taxon>Eukaryota</taxon>
        <taxon>Viridiplantae</taxon>
        <taxon>Streptophyta</taxon>
        <taxon>Embryophyta</taxon>
        <taxon>Tracheophyta</taxon>
        <taxon>Spermatophyta</taxon>
        <taxon>Magnoliopsida</taxon>
        <taxon>Liliopsida</taxon>
        <taxon>Poales</taxon>
        <taxon>Poaceae</taxon>
        <taxon>PACMAD clade</taxon>
        <taxon>Panicoideae</taxon>
        <taxon>Andropogonodae</taxon>
        <taxon>Andropogoneae</taxon>
        <taxon>Tripsacinae</taxon>
        <taxon>Zea</taxon>
    </lineage>
</organism>
<sequence>MSIYGSTPPPPMSTPGSRARAIGLTITLLSVSGGIHFSSTCGFGLLLSFTGILAGANLVAFGVSKADDNPAPTFPTAFDSARALAAFMRRSTATAGLVMASCAVTAVSSGEADPVLFFAMFALLLLGVSLVIAGARGEVTTASGVPGRWARVAPCRFCPYGRSQRRLLPPLTEAYRALSVRSLLLSGSGTPLSSRSQCPPPPIFTAWPATATTNPTPPPLQANVRQPAVSGFIQRVVQAIGIELRRRLPLLPFADIGGDIPSPKSTYDSSLVLVSVSGIQSSSVPSGEGGPSAVLETQGAAPSGEGGPSAVLETQGAAPSIEGGRPLLLLGPSSVAPNLPTTPSCHGTGPRMLKKKFTPKKKEGMST</sequence>
<reference evidence="4" key="1">
    <citation type="journal article" date="2009" name="Science">
        <title>The B73 maize genome: complexity, diversity, and dynamics.</title>
        <authorList>
            <person name="Schnable P.S."/>
            <person name="Ware D."/>
            <person name="Fulton R.S."/>
            <person name="Stein J.C."/>
            <person name="Wei F."/>
            <person name="Pasternak S."/>
            <person name="Liang C."/>
            <person name="Zhang J."/>
            <person name="Fulton L."/>
            <person name="Graves T.A."/>
            <person name="Minx P."/>
            <person name="Reily A.D."/>
            <person name="Courtney L."/>
            <person name="Kruchowski S.S."/>
            <person name="Tomlinson C."/>
            <person name="Strong C."/>
            <person name="Delehaunty K."/>
            <person name="Fronick C."/>
            <person name="Courtney B."/>
            <person name="Rock S.M."/>
            <person name="Belter E."/>
            <person name="Du F."/>
            <person name="Kim K."/>
            <person name="Abbott R.M."/>
            <person name="Cotton M."/>
            <person name="Levy A."/>
            <person name="Marchetto P."/>
            <person name="Ochoa K."/>
            <person name="Jackson S.M."/>
            <person name="Gillam B."/>
            <person name="Chen W."/>
            <person name="Yan L."/>
            <person name="Higginbotham J."/>
            <person name="Cardenas M."/>
            <person name="Waligorski J."/>
            <person name="Applebaum E."/>
            <person name="Phelps L."/>
            <person name="Falcone J."/>
            <person name="Kanchi K."/>
            <person name="Thane T."/>
            <person name="Scimone A."/>
            <person name="Thane N."/>
            <person name="Henke J."/>
            <person name="Wang T."/>
            <person name="Ruppert J."/>
            <person name="Shah N."/>
            <person name="Rotter K."/>
            <person name="Hodges J."/>
            <person name="Ingenthron E."/>
            <person name="Cordes M."/>
            <person name="Kohlberg S."/>
            <person name="Sgro J."/>
            <person name="Delgado B."/>
            <person name="Mead K."/>
            <person name="Chinwalla A."/>
            <person name="Leonard S."/>
            <person name="Crouse K."/>
            <person name="Collura K."/>
            <person name="Kudrna D."/>
            <person name="Currie J."/>
            <person name="He R."/>
            <person name="Angelova A."/>
            <person name="Rajasekar S."/>
            <person name="Mueller T."/>
            <person name="Lomeli R."/>
            <person name="Scara G."/>
            <person name="Ko A."/>
            <person name="Delaney K."/>
            <person name="Wissotski M."/>
            <person name="Lopez G."/>
            <person name="Campos D."/>
            <person name="Braidotti M."/>
            <person name="Ashley E."/>
            <person name="Golser W."/>
            <person name="Kim H."/>
            <person name="Lee S."/>
            <person name="Lin J."/>
            <person name="Dujmic Z."/>
            <person name="Kim W."/>
            <person name="Talag J."/>
            <person name="Zuccolo A."/>
            <person name="Fan C."/>
            <person name="Sebastian A."/>
            <person name="Kramer M."/>
            <person name="Spiegel L."/>
            <person name="Nascimento L."/>
            <person name="Zutavern T."/>
            <person name="Miller B."/>
            <person name="Ambroise C."/>
            <person name="Muller S."/>
            <person name="Spooner W."/>
            <person name="Narechania A."/>
            <person name="Ren L."/>
            <person name="Wei S."/>
            <person name="Kumari S."/>
            <person name="Faga B."/>
            <person name="Levy M.J."/>
            <person name="McMahan L."/>
            <person name="Van Buren P."/>
            <person name="Vaughn M.W."/>
            <person name="Ying K."/>
            <person name="Yeh C.-T."/>
            <person name="Emrich S.J."/>
            <person name="Jia Y."/>
            <person name="Kalyanaraman A."/>
            <person name="Hsia A.-P."/>
            <person name="Barbazuk W.B."/>
            <person name="Baucom R.S."/>
            <person name="Brutnell T.P."/>
            <person name="Carpita N.C."/>
            <person name="Chaparro C."/>
            <person name="Chia J.-M."/>
            <person name="Deragon J.-M."/>
            <person name="Estill J.C."/>
            <person name="Fu Y."/>
            <person name="Jeddeloh J.A."/>
            <person name="Han Y."/>
            <person name="Lee H."/>
            <person name="Li P."/>
            <person name="Lisch D.R."/>
            <person name="Liu S."/>
            <person name="Liu Z."/>
            <person name="Nagel D.H."/>
            <person name="McCann M.C."/>
            <person name="SanMiguel P."/>
            <person name="Myers A.M."/>
            <person name="Nettleton D."/>
            <person name="Nguyen J."/>
            <person name="Penning B.W."/>
            <person name="Ponnala L."/>
            <person name="Schneider K.L."/>
            <person name="Schwartz D.C."/>
            <person name="Sharma A."/>
            <person name="Soderlund C."/>
            <person name="Springer N.M."/>
            <person name="Sun Q."/>
            <person name="Wang H."/>
            <person name="Waterman M."/>
            <person name="Westerman R."/>
            <person name="Wolfgruber T.K."/>
            <person name="Yang L."/>
            <person name="Yu Y."/>
            <person name="Zhang L."/>
            <person name="Zhou S."/>
            <person name="Zhu Q."/>
            <person name="Bennetzen J.L."/>
            <person name="Dawe R.K."/>
            <person name="Jiang J."/>
            <person name="Jiang N."/>
            <person name="Presting G.G."/>
            <person name="Wessler S.R."/>
            <person name="Aluru S."/>
            <person name="Martienssen R.A."/>
            <person name="Clifton S.W."/>
            <person name="McCombie W.R."/>
            <person name="Wing R.A."/>
            <person name="Wilson R.K."/>
        </authorList>
    </citation>
    <scope>NUCLEOTIDE SEQUENCE [LARGE SCALE GENOMIC DNA]</scope>
    <source>
        <strain evidence="4">cv. B73</strain>
    </source>
</reference>
<evidence type="ECO:0000256" key="2">
    <source>
        <dbReference type="SAM" id="Phobius"/>
    </source>
</evidence>
<keyword evidence="4" id="KW-1185">Reference proteome</keyword>
<keyword evidence="2" id="KW-0472">Membrane</keyword>
<evidence type="ECO:0000256" key="1">
    <source>
        <dbReference type="SAM" id="MobiDB-lite"/>
    </source>
</evidence>
<reference evidence="3" key="2">
    <citation type="submission" date="2019-07" db="EMBL/GenBank/DDBJ databases">
        <authorList>
            <person name="Seetharam A."/>
            <person name="Woodhouse M."/>
            <person name="Cannon E."/>
        </authorList>
    </citation>
    <scope>NUCLEOTIDE SEQUENCE [LARGE SCALE GENOMIC DNA]</scope>
    <source>
        <strain evidence="3">cv. B73</strain>
    </source>
</reference>
<name>A0A804NML9_MAIZE</name>
<keyword evidence="2" id="KW-1133">Transmembrane helix</keyword>
<dbReference type="Gramene" id="Zm00001eb171760_T001">
    <property type="protein sequence ID" value="Zm00001eb171760_P001"/>
    <property type="gene ID" value="Zm00001eb171760"/>
</dbReference>
<dbReference type="InParanoid" id="A0A804NML9"/>
<accession>A0A804NML9</accession>
<keyword evidence="2" id="KW-0812">Transmembrane</keyword>
<proteinExistence type="predicted"/>
<dbReference type="Proteomes" id="UP000007305">
    <property type="component" value="Chromosome 4"/>
</dbReference>
<evidence type="ECO:0000313" key="3">
    <source>
        <dbReference type="EnsemblPlants" id="Zm00001eb171760_P001"/>
    </source>
</evidence>
<dbReference type="AlphaFoldDB" id="A0A804NML9"/>
<protein>
    <submittedName>
        <fullName evidence="3">Uncharacterized protein</fullName>
    </submittedName>
</protein>
<feature type="compositionally biased region" description="Polar residues" evidence="1">
    <location>
        <begin position="335"/>
        <end position="345"/>
    </location>
</feature>
<reference evidence="3" key="3">
    <citation type="submission" date="2021-05" db="UniProtKB">
        <authorList>
            <consortium name="EnsemblPlants"/>
        </authorList>
    </citation>
    <scope>IDENTIFICATION</scope>
    <source>
        <strain evidence="3">cv. B73</strain>
    </source>
</reference>